<protein>
    <submittedName>
        <fullName evidence="1">Uncharacterized protein</fullName>
    </submittedName>
</protein>
<evidence type="ECO:0000313" key="1">
    <source>
        <dbReference type="EMBL" id="CAH0473299.1"/>
    </source>
</evidence>
<proteinExistence type="predicted"/>
<gene>
    <name evidence="1" type="ORF">PBS003_LOCUS204</name>
</gene>
<evidence type="ECO:0000313" key="2">
    <source>
        <dbReference type="Proteomes" id="UP001160483"/>
    </source>
</evidence>
<reference evidence="1" key="1">
    <citation type="submission" date="2021-11" db="EMBL/GenBank/DDBJ databases">
        <authorList>
            <person name="Islam A."/>
            <person name="Islam S."/>
            <person name="Flora M.S."/>
            <person name="Rahman M."/>
            <person name="Ziaur R.M."/>
            <person name="Epstein J.H."/>
            <person name="Hassan M."/>
            <person name="Klassen M."/>
            <person name="Woodard K."/>
            <person name="Webb A."/>
            <person name="Webby R.J."/>
            <person name="El Zowalaty M.E."/>
        </authorList>
    </citation>
    <scope>NUCLEOTIDE SEQUENCE</scope>
    <source>
        <strain evidence="1">Pbs3</strain>
    </source>
</reference>
<comment type="caution">
    <text evidence="1">The sequence shown here is derived from an EMBL/GenBank/DDBJ whole genome shotgun (WGS) entry which is preliminary data.</text>
</comment>
<dbReference type="Proteomes" id="UP001160483">
    <property type="component" value="Unassembled WGS sequence"/>
</dbReference>
<sequence>MENDYVNAMKSDDVLFDLSLIVSCGVCRLTWTSVDAPETAILNGTRHSTDCATTGSGSESVYDVNDDEMRCVYCDHDCGSCCDYVVAGSDSDLLRLAPLVKVEISKMMDGLIWLVSFEGNRFLEYYWKK</sequence>
<name>A0AAU9KHT3_9STRA</name>
<organism evidence="1 2">
    <name type="scientific">Peronospora belbahrii</name>
    <dbReference type="NCBI Taxonomy" id="622444"/>
    <lineage>
        <taxon>Eukaryota</taxon>
        <taxon>Sar</taxon>
        <taxon>Stramenopiles</taxon>
        <taxon>Oomycota</taxon>
        <taxon>Peronosporomycetes</taxon>
        <taxon>Peronosporales</taxon>
        <taxon>Peronosporaceae</taxon>
        <taxon>Peronospora</taxon>
    </lineage>
</organism>
<dbReference type="EMBL" id="CAKKTJ010000038">
    <property type="protein sequence ID" value="CAH0473299.1"/>
    <property type="molecule type" value="Genomic_DNA"/>
</dbReference>
<accession>A0AAU9KHT3</accession>
<dbReference type="AlphaFoldDB" id="A0AAU9KHT3"/>